<protein>
    <submittedName>
        <fullName evidence="8">Glycosyl transferase</fullName>
    </submittedName>
</protein>
<dbReference type="PANTHER" id="PTHR22926:SF3">
    <property type="entry name" value="UNDECAPRENYL-PHOSPHATE ALPHA-N-ACETYLGLUCOSAMINYL 1-PHOSPHATE TRANSFERASE"/>
    <property type="match status" value="1"/>
</dbReference>
<proteinExistence type="predicted"/>
<feature type="transmembrane region" description="Helical" evidence="7">
    <location>
        <begin position="144"/>
        <end position="161"/>
    </location>
</feature>
<evidence type="ECO:0000313" key="8">
    <source>
        <dbReference type="EMBL" id="NMG25220.1"/>
    </source>
</evidence>
<evidence type="ECO:0000313" key="9">
    <source>
        <dbReference type="Proteomes" id="UP000615989"/>
    </source>
</evidence>
<name>A0ABX1PP73_9RHOO</name>
<dbReference type="RefSeq" id="WP_169118587.1">
    <property type="nucleotide sequence ID" value="NZ_WTVG02000040.1"/>
</dbReference>
<dbReference type="Proteomes" id="UP000615989">
    <property type="component" value="Unassembled WGS sequence"/>
</dbReference>
<feature type="transmembrane region" description="Helical" evidence="7">
    <location>
        <begin position="192"/>
        <end position="213"/>
    </location>
</feature>
<keyword evidence="6 7" id="KW-0472">Membrane</keyword>
<sequence>MSGAIGFIALAAMAAVAAVVSAATIALRLRFADRGVDQPGHRSLHERPTPHGGGLGIVAATLACGGWAGAAPVWLIPVLVLAAVSWADDWLDLPFWLRLGVHLASAAAVVFFHGAGSPLLVALQVIVIAWSINAYNFMDGADGLAGSMSAVGFAAYAIGFAQAGQAALAGLCIAVAAASASFLLFNWHPARIFMGDVGAIPSGFLAGGLGWYGYSIGAWPLWFAPLVFAPFLFDATVTLVRRACRGERVWHAHREHYYQRMVRGGFAHDAMCLRWLLVMLVGASLAVLMLLFVEASGWIGAAAWSAVLVVLGRRIDRQWDRHMETEPAK</sequence>
<gene>
    <name evidence="8" type="ORF">GO606_10875</name>
</gene>
<feature type="transmembrane region" description="Helical" evidence="7">
    <location>
        <begin position="273"/>
        <end position="292"/>
    </location>
</feature>
<dbReference type="GO" id="GO:0016740">
    <property type="term" value="F:transferase activity"/>
    <property type="evidence" value="ECO:0007669"/>
    <property type="project" value="UniProtKB-KW"/>
</dbReference>
<evidence type="ECO:0000256" key="7">
    <source>
        <dbReference type="SAM" id="Phobius"/>
    </source>
</evidence>
<comment type="caution">
    <text evidence="8">The sequence shown here is derived from an EMBL/GenBank/DDBJ whole genome shotgun (WGS) entry which is preliminary data.</text>
</comment>
<organism evidence="8 9">
    <name type="scientific">Aromatoleum anaerobium</name>
    <dbReference type="NCBI Taxonomy" id="182180"/>
    <lineage>
        <taxon>Bacteria</taxon>
        <taxon>Pseudomonadati</taxon>
        <taxon>Pseudomonadota</taxon>
        <taxon>Betaproteobacteria</taxon>
        <taxon>Rhodocyclales</taxon>
        <taxon>Rhodocyclaceae</taxon>
        <taxon>Aromatoleum</taxon>
    </lineage>
</organism>
<feature type="transmembrane region" description="Helical" evidence="7">
    <location>
        <begin position="57"/>
        <end position="83"/>
    </location>
</feature>
<keyword evidence="4 7" id="KW-0812">Transmembrane</keyword>
<dbReference type="InterPro" id="IPR000715">
    <property type="entry name" value="Glycosyl_transferase_4"/>
</dbReference>
<feature type="transmembrane region" description="Helical" evidence="7">
    <location>
        <begin position="167"/>
        <end position="185"/>
    </location>
</feature>
<evidence type="ECO:0000256" key="4">
    <source>
        <dbReference type="ARBA" id="ARBA00022692"/>
    </source>
</evidence>
<keyword evidence="5 7" id="KW-1133">Transmembrane helix</keyword>
<keyword evidence="3 8" id="KW-0808">Transferase</keyword>
<feature type="transmembrane region" description="Helical" evidence="7">
    <location>
        <begin position="219"/>
        <end position="240"/>
    </location>
</feature>
<reference evidence="8" key="1">
    <citation type="submission" date="2019-12" db="EMBL/GenBank/DDBJ databases">
        <title>Comparative genomics gives insights into the taxonomy of the Azoarcus-Aromatoleum group and reveals separate origins of nif in the plant-associated Azoarcus and non-plant-associated Aromatoleum sub-groups.</title>
        <authorList>
            <person name="Lafos M."/>
            <person name="Maluk M."/>
            <person name="Batista M."/>
            <person name="Junghare M."/>
            <person name="Carmona M."/>
            <person name="Faoro H."/>
            <person name="Cruz L.M."/>
            <person name="Battistoni F."/>
            <person name="De Souza E."/>
            <person name="Pedrosa F."/>
            <person name="Chen W.-M."/>
            <person name="Poole P.S."/>
            <person name="Dixon R.A."/>
            <person name="James E.K."/>
        </authorList>
    </citation>
    <scope>NUCLEOTIDE SEQUENCE</scope>
    <source>
        <strain evidence="8">LuFRes1</strain>
    </source>
</reference>
<evidence type="ECO:0000256" key="2">
    <source>
        <dbReference type="ARBA" id="ARBA00022475"/>
    </source>
</evidence>
<dbReference type="PANTHER" id="PTHR22926">
    <property type="entry name" value="PHOSPHO-N-ACETYLMURAMOYL-PENTAPEPTIDE-TRANSFERASE"/>
    <property type="match status" value="1"/>
</dbReference>
<feature type="transmembrane region" description="Helical" evidence="7">
    <location>
        <begin position="119"/>
        <end position="137"/>
    </location>
</feature>
<feature type="transmembrane region" description="Helical" evidence="7">
    <location>
        <begin position="298"/>
        <end position="315"/>
    </location>
</feature>
<dbReference type="Pfam" id="PF00953">
    <property type="entry name" value="Glycos_transf_4"/>
    <property type="match status" value="1"/>
</dbReference>
<evidence type="ECO:0000256" key="3">
    <source>
        <dbReference type="ARBA" id="ARBA00022679"/>
    </source>
</evidence>
<dbReference type="EMBL" id="WTVG01000027">
    <property type="protein sequence ID" value="NMG25220.1"/>
    <property type="molecule type" value="Genomic_DNA"/>
</dbReference>
<keyword evidence="9" id="KW-1185">Reference proteome</keyword>
<comment type="subcellular location">
    <subcellularLocation>
        <location evidence="1">Cell membrane</location>
        <topology evidence="1">Multi-pass membrane protein</topology>
    </subcellularLocation>
</comment>
<evidence type="ECO:0000256" key="5">
    <source>
        <dbReference type="ARBA" id="ARBA00022989"/>
    </source>
</evidence>
<evidence type="ECO:0000256" key="6">
    <source>
        <dbReference type="ARBA" id="ARBA00023136"/>
    </source>
</evidence>
<accession>A0ABX1PP73</accession>
<evidence type="ECO:0000256" key="1">
    <source>
        <dbReference type="ARBA" id="ARBA00004651"/>
    </source>
</evidence>
<dbReference type="CDD" id="cd06854">
    <property type="entry name" value="GT_WbpL_WbcO_like"/>
    <property type="match status" value="1"/>
</dbReference>
<keyword evidence="2" id="KW-1003">Cell membrane</keyword>